<sequence length="571" mass="61685">MLSPSQNHLHVILRPMVLRAGPFHTPQDDGTKLGSGRALGQGARPDQWPSVFAVMSNGFDCPVTGLDLLSGSLRSVALRRPEWRKTDAPFPSRKLRRAIRQFIWPCPTRVLSLSRGDIRMGARLTGVRRMVVLGRTIIRSGRGDGSAKLPHTLHPARTRTNLVVVRTAAIKCACASSRRLQRLGLPLDLPVIACHLLPRTHARPPAASAAAPCKGLPNRPKAAVPVVAYVRARRARRIEEEEVGEGMGRAPCCDKTTVKRGPWSPEEDELLRSYVQNHGTGGNWIALPHKADGWMKHAWLNRCGKSCRLRWLNYLRPDIKHGGYTEQEDRVICSLYNSIGSRWSIIASKLPGRTDNDVKNYWNTKLKKKALAMHHHQQEYNNHNNQHASGGRGRRAAVATPPRAAPQRQCASMHPSPASASAGGDAACSFGAIYSSPAAALQQAPATVLARYDGGGAATAPPLAPPQQQASSSSLAELFSSPAPPVTHAGGVAINSWAGGLLPFDDMFLPELLGVSEFAPGDCLLGGGGSSASSLQELSACYFPNAQAEMWAAAEHVKPPPDMTDESPREE</sequence>
<dbReference type="Gene3D" id="1.10.10.60">
    <property type="entry name" value="Homeodomain-like"/>
    <property type="match status" value="2"/>
</dbReference>
<dbReference type="Pfam" id="PF00249">
    <property type="entry name" value="Myb_DNA-binding"/>
    <property type="match status" value="2"/>
</dbReference>
<feature type="domain" description="Myb-like" evidence="8">
    <location>
        <begin position="316"/>
        <end position="366"/>
    </location>
</feature>
<feature type="domain" description="HTH myb-type" evidence="9">
    <location>
        <begin position="255"/>
        <end position="315"/>
    </location>
</feature>
<dbReference type="InterPro" id="IPR009057">
    <property type="entry name" value="Homeodomain-like_sf"/>
</dbReference>
<feature type="domain" description="Myb-like" evidence="8">
    <location>
        <begin position="255"/>
        <end position="315"/>
    </location>
</feature>
<dbReference type="PANTHER" id="PTHR48000:SF19">
    <property type="entry name" value="TRANSCRIPTION FACTOR MYB36"/>
    <property type="match status" value="1"/>
</dbReference>
<evidence type="ECO:0000256" key="4">
    <source>
        <dbReference type="ARBA" id="ARBA00023125"/>
    </source>
</evidence>
<dbReference type="InterPro" id="IPR001005">
    <property type="entry name" value="SANT/Myb"/>
</dbReference>
<dbReference type="AlphaFoldDB" id="A0A835B343"/>
<dbReference type="Proteomes" id="UP000636709">
    <property type="component" value="Unassembled WGS sequence"/>
</dbReference>
<gene>
    <name evidence="10" type="ORF">HU200_047160</name>
</gene>
<feature type="compositionally biased region" description="Low complexity" evidence="7">
    <location>
        <begin position="396"/>
        <end position="418"/>
    </location>
</feature>
<keyword evidence="2" id="KW-0677">Repeat</keyword>
<evidence type="ECO:0000259" key="9">
    <source>
        <dbReference type="PROSITE" id="PS51294"/>
    </source>
</evidence>
<dbReference type="EMBL" id="JACEFO010002174">
    <property type="protein sequence ID" value="KAF8676287.1"/>
    <property type="molecule type" value="Genomic_DNA"/>
</dbReference>
<evidence type="ECO:0000256" key="1">
    <source>
        <dbReference type="ARBA" id="ARBA00004123"/>
    </source>
</evidence>
<dbReference type="OrthoDB" id="2143914at2759"/>
<evidence type="ECO:0000256" key="7">
    <source>
        <dbReference type="SAM" id="MobiDB-lite"/>
    </source>
</evidence>
<dbReference type="PROSITE" id="PS51294">
    <property type="entry name" value="HTH_MYB"/>
    <property type="match status" value="2"/>
</dbReference>
<protein>
    <submittedName>
        <fullName evidence="10">Uncharacterized protein</fullName>
    </submittedName>
</protein>
<dbReference type="PROSITE" id="PS50090">
    <property type="entry name" value="MYB_LIKE"/>
    <property type="match status" value="2"/>
</dbReference>
<dbReference type="CDD" id="cd00167">
    <property type="entry name" value="SANT"/>
    <property type="match status" value="2"/>
</dbReference>
<dbReference type="PANTHER" id="PTHR48000">
    <property type="entry name" value="OS09G0431300 PROTEIN"/>
    <property type="match status" value="1"/>
</dbReference>
<accession>A0A835B343</accession>
<keyword evidence="4" id="KW-0238">DNA-binding</keyword>
<dbReference type="GO" id="GO:0005634">
    <property type="term" value="C:nucleus"/>
    <property type="evidence" value="ECO:0007669"/>
    <property type="project" value="UniProtKB-SubCell"/>
</dbReference>
<dbReference type="FunFam" id="1.10.10.60:FF:000015">
    <property type="entry name" value="Transcription factor RAX3"/>
    <property type="match status" value="1"/>
</dbReference>
<dbReference type="SMART" id="SM00717">
    <property type="entry name" value="SANT"/>
    <property type="match status" value="2"/>
</dbReference>
<evidence type="ECO:0000259" key="8">
    <source>
        <dbReference type="PROSITE" id="PS50090"/>
    </source>
</evidence>
<dbReference type="InterPro" id="IPR017930">
    <property type="entry name" value="Myb_dom"/>
</dbReference>
<organism evidence="10 11">
    <name type="scientific">Digitaria exilis</name>
    <dbReference type="NCBI Taxonomy" id="1010633"/>
    <lineage>
        <taxon>Eukaryota</taxon>
        <taxon>Viridiplantae</taxon>
        <taxon>Streptophyta</taxon>
        <taxon>Embryophyta</taxon>
        <taxon>Tracheophyta</taxon>
        <taxon>Spermatophyta</taxon>
        <taxon>Magnoliopsida</taxon>
        <taxon>Liliopsida</taxon>
        <taxon>Poales</taxon>
        <taxon>Poaceae</taxon>
        <taxon>PACMAD clade</taxon>
        <taxon>Panicoideae</taxon>
        <taxon>Panicodae</taxon>
        <taxon>Paniceae</taxon>
        <taxon>Anthephorinae</taxon>
        <taxon>Digitaria</taxon>
    </lineage>
</organism>
<dbReference type="FunFam" id="1.10.10.60:FF:000414">
    <property type="entry name" value="Transcription factor RAX3"/>
    <property type="match status" value="1"/>
</dbReference>
<proteinExistence type="predicted"/>
<dbReference type="SUPFAM" id="SSF46689">
    <property type="entry name" value="Homeodomain-like"/>
    <property type="match status" value="1"/>
</dbReference>
<comment type="subcellular location">
    <subcellularLocation>
        <location evidence="1">Nucleus</location>
    </subcellularLocation>
</comment>
<evidence type="ECO:0000313" key="11">
    <source>
        <dbReference type="Proteomes" id="UP000636709"/>
    </source>
</evidence>
<dbReference type="GO" id="GO:0003677">
    <property type="term" value="F:DNA binding"/>
    <property type="evidence" value="ECO:0007669"/>
    <property type="project" value="UniProtKB-KW"/>
</dbReference>
<evidence type="ECO:0000313" key="10">
    <source>
        <dbReference type="EMBL" id="KAF8676287.1"/>
    </source>
</evidence>
<comment type="caution">
    <text evidence="10">The sequence shown here is derived from an EMBL/GenBank/DDBJ whole genome shotgun (WGS) entry which is preliminary data.</text>
</comment>
<feature type="region of interest" description="Disordered" evidence="7">
    <location>
        <begin position="459"/>
        <end position="478"/>
    </location>
</feature>
<feature type="region of interest" description="Disordered" evidence="7">
    <location>
        <begin position="381"/>
        <end position="418"/>
    </location>
</feature>
<keyword evidence="5" id="KW-0804">Transcription</keyword>
<keyword evidence="3" id="KW-0805">Transcription regulation</keyword>
<name>A0A835B343_9POAL</name>
<evidence type="ECO:0000256" key="5">
    <source>
        <dbReference type="ARBA" id="ARBA00023163"/>
    </source>
</evidence>
<evidence type="ECO:0000256" key="2">
    <source>
        <dbReference type="ARBA" id="ARBA00022737"/>
    </source>
</evidence>
<evidence type="ECO:0000256" key="6">
    <source>
        <dbReference type="ARBA" id="ARBA00023242"/>
    </source>
</evidence>
<reference evidence="10" key="1">
    <citation type="submission" date="2020-07" db="EMBL/GenBank/DDBJ databases">
        <title>Genome sequence and genetic diversity analysis of an under-domesticated orphan crop, white fonio (Digitaria exilis).</title>
        <authorList>
            <person name="Bennetzen J.L."/>
            <person name="Chen S."/>
            <person name="Ma X."/>
            <person name="Wang X."/>
            <person name="Yssel A.E.J."/>
            <person name="Chaluvadi S.R."/>
            <person name="Johnson M."/>
            <person name="Gangashetty P."/>
            <person name="Hamidou F."/>
            <person name="Sanogo M.D."/>
            <person name="Zwaenepoel A."/>
            <person name="Wallace J."/>
            <person name="Van De Peer Y."/>
            <person name="Van Deynze A."/>
        </authorList>
    </citation>
    <scope>NUCLEOTIDE SEQUENCE</scope>
    <source>
        <tissue evidence="10">Leaves</tissue>
    </source>
</reference>
<keyword evidence="6" id="KW-0539">Nucleus</keyword>
<keyword evidence="11" id="KW-1185">Reference proteome</keyword>
<evidence type="ECO:0000256" key="3">
    <source>
        <dbReference type="ARBA" id="ARBA00023015"/>
    </source>
</evidence>
<feature type="domain" description="HTH myb-type" evidence="9">
    <location>
        <begin position="316"/>
        <end position="370"/>
    </location>
</feature>